<dbReference type="AlphaFoldDB" id="A0AAV0SQK4"/>
<organism evidence="3 4">
    <name type="scientific">Peronospora farinosa</name>
    <dbReference type="NCBI Taxonomy" id="134698"/>
    <lineage>
        <taxon>Eukaryota</taxon>
        <taxon>Sar</taxon>
        <taxon>Stramenopiles</taxon>
        <taxon>Oomycota</taxon>
        <taxon>Peronosporomycetes</taxon>
        <taxon>Peronosporales</taxon>
        <taxon>Peronosporaceae</taxon>
        <taxon>Peronospora</taxon>
    </lineage>
</organism>
<dbReference type="EMBL" id="CANTFK010000037">
    <property type="protein sequence ID" value="CAI5705334.1"/>
    <property type="molecule type" value="Genomic_DNA"/>
</dbReference>
<proteinExistence type="predicted"/>
<comment type="caution">
    <text evidence="3">The sequence shown here is derived from an EMBL/GenBank/DDBJ whole genome shotgun (WGS) entry which is preliminary data.</text>
</comment>
<feature type="region of interest" description="Disordered" evidence="1">
    <location>
        <begin position="59"/>
        <end position="119"/>
    </location>
</feature>
<feature type="signal peptide" evidence="2">
    <location>
        <begin position="1"/>
        <end position="25"/>
    </location>
</feature>
<evidence type="ECO:0000313" key="3">
    <source>
        <dbReference type="EMBL" id="CAI5705334.1"/>
    </source>
</evidence>
<accession>A0AAV0SQK4</accession>
<evidence type="ECO:0000313" key="4">
    <source>
        <dbReference type="Proteomes" id="UP001159659"/>
    </source>
</evidence>
<reference evidence="3" key="1">
    <citation type="submission" date="2022-12" db="EMBL/GenBank/DDBJ databases">
        <authorList>
            <person name="Webb A."/>
        </authorList>
    </citation>
    <scope>NUCLEOTIDE SEQUENCE</scope>
    <source>
        <strain evidence="3">Pf2</strain>
    </source>
</reference>
<dbReference type="Proteomes" id="UP001159659">
    <property type="component" value="Unassembled WGS sequence"/>
</dbReference>
<evidence type="ECO:0000256" key="1">
    <source>
        <dbReference type="SAM" id="MobiDB-lite"/>
    </source>
</evidence>
<evidence type="ECO:0000256" key="2">
    <source>
        <dbReference type="SAM" id="SignalP"/>
    </source>
</evidence>
<keyword evidence="2" id="KW-0732">Signal</keyword>
<gene>
    <name evidence="3" type="ORF">PFR002_LOCUS555</name>
</gene>
<feature type="compositionally biased region" description="Acidic residues" evidence="1">
    <location>
        <begin position="92"/>
        <end position="101"/>
    </location>
</feature>
<sequence>MSYRLVLSLALPVLLSSSTSNGTIAFCSLFTCHQCGALLKFQHSPVSIEEKIMKLRPVAYEHPSEVSEQRDSKGENEEDQMPRLTEKTDAGETADADEEEEAAHMAARSSLSQQQQQQKTPAIVPEIVWERQRLDYSSDVGVWVPAEFDLVNRIAAYTSCNCGDIGQNIADVVPARLLNKPHLWISDWEVDYSLPHCDEERWVYASSHVDFGKLEEPHVHREEAVKGGELSRTAKKTERNYWTAARFYTKSGCLLVMTVKEGAVPIYSSIERTGGGSSSIRGFYGSNLQTKGGHQHEHCAMMEITIPMSGTLTQSFALWRRKSGN</sequence>
<name>A0AAV0SQK4_9STRA</name>
<feature type="compositionally biased region" description="Basic and acidic residues" evidence="1">
    <location>
        <begin position="62"/>
        <end position="90"/>
    </location>
</feature>
<feature type="chain" id="PRO_5043550017" evidence="2">
    <location>
        <begin position="26"/>
        <end position="325"/>
    </location>
</feature>
<protein>
    <submittedName>
        <fullName evidence="3">Uncharacterized protein</fullName>
    </submittedName>
</protein>